<proteinExistence type="predicted"/>
<dbReference type="AlphaFoldDB" id="A0A2G8K7X8"/>
<evidence type="ECO:0000313" key="3">
    <source>
        <dbReference type="Proteomes" id="UP000230750"/>
    </source>
</evidence>
<sequence length="319" mass="36450">MGNRYGRSVSSEQNDYQKEKSTQGKGYEITPPCKRRKISGNFEVDKTFHVSKDDVVARATCSPKAERAPCTKDKDANFSTTNDKTDSATNPLPLRKRRLPASFWQEPGKSEIKPPIKVESSPRQTAFLPISPRQSSSFGRYVKDFLGSNLSASEKLELLRLNSLERDSYNHLCSTREISGRRCPSYPCVLMHCKNQHEEIHFRDFPPFYPRNDYPFLHPTQGASLPFPARNAFSSNHERHANVLGMPYPPSFPPYYPDLLRHNEVIDSNYGSRFIFPMETNVSPLFPLSSHFNPSVVRPVPKKHLSNISRSFHPSFDVR</sequence>
<feature type="compositionally biased region" description="Polar residues" evidence="1">
    <location>
        <begin position="77"/>
        <end position="90"/>
    </location>
</feature>
<reference evidence="2 3" key="1">
    <citation type="journal article" date="2017" name="PLoS Biol.">
        <title>The sea cucumber genome provides insights into morphological evolution and visceral regeneration.</title>
        <authorList>
            <person name="Zhang X."/>
            <person name="Sun L."/>
            <person name="Yuan J."/>
            <person name="Sun Y."/>
            <person name="Gao Y."/>
            <person name="Zhang L."/>
            <person name="Li S."/>
            <person name="Dai H."/>
            <person name="Hamel J.F."/>
            <person name="Liu C."/>
            <person name="Yu Y."/>
            <person name="Liu S."/>
            <person name="Lin W."/>
            <person name="Guo K."/>
            <person name="Jin S."/>
            <person name="Xu P."/>
            <person name="Storey K.B."/>
            <person name="Huan P."/>
            <person name="Zhang T."/>
            <person name="Zhou Y."/>
            <person name="Zhang J."/>
            <person name="Lin C."/>
            <person name="Li X."/>
            <person name="Xing L."/>
            <person name="Huo D."/>
            <person name="Sun M."/>
            <person name="Wang L."/>
            <person name="Mercier A."/>
            <person name="Li F."/>
            <person name="Yang H."/>
            <person name="Xiang J."/>
        </authorList>
    </citation>
    <scope>NUCLEOTIDE SEQUENCE [LARGE SCALE GENOMIC DNA]</scope>
    <source>
        <strain evidence="2">Shaxun</strain>
        <tissue evidence="2">Muscle</tissue>
    </source>
</reference>
<name>A0A2G8K7X8_STIJA</name>
<dbReference type="InterPro" id="IPR053819">
    <property type="entry name" value="TEADIR3_omega_loop"/>
</dbReference>
<evidence type="ECO:0000313" key="2">
    <source>
        <dbReference type="EMBL" id="PIK44110.1"/>
    </source>
</evidence>
<dbReference type="Proteomes" id="UP000230750">
    <property type="component" value="Unassembled WGS sequence"/>
</dbReference>
<feature type="region of interest" description="Disordered" evidence="1">
    <location>
        <begin position="60"/>
        <end position="93"/>
    </location>
</feature>
<dbReference type="EMBL" id="MRZV01000800">
    <property type="protein sequence ID" value="PIK44110.1"/>
    <property type="molecule type" value="Genomic_DNA"/>
</dbReference>
<feature type="region of interest" description="Disordered" evidence="1">
    <location>
        <begin position="1"/>
        <end position="34"/>
    </location>
</feature>
<dbReference type="Pfam" id="PF15238">
    <property type="entry name" value="TEADIR3"/>
    <property type="match status" value="1"/>
</dbReference>
<gene>
    <name evidence="2" type="ORF">BSL78_19036</name>
</gene>
<feature type="compositionally biased region" description="Basic and acidic residues" evidence="1">
    <location>
        <begin position="64"/>
        <end position="76"/>
    </location>
</feature>
<accession>A0A2G8K7X8</accession>
<protein>
    <submittedName>
        <fullName evidence="2">Uncharacterized protein</fullName>
    </submittedName>
</protein>
<evidence type="ECO:0000256" key="1">
    <source>
        <dbReference type="SAM" id="MobiDB-lite"/>
    </source>
</evidence>
<organism evidence="2 3">
    <name type="scientific">Stichopus japonicus</name>
    <name type="common">Sea cucumber</name>
    <dbReference type="NCBI Taxonomy" id="307972"/>
    <lineage>
        <taxon>Eukaryota</taxon>
        <taxon>Metazoa</taxon>
        <taxon>Echinodermata</taxon>
        <taxon>Eleutherozoa</taxon>
        <taxon>Echinozoa</taxon>
        <taxon>Holothuroidea</taxon>
        <taxon>Aspidochirotacea</taxon>
        <taxon>Aspidochirotida</taxon>
        <taxon>Stichopodidae</taxon>
        <taxon>Apostichopus</taxon>
    </lineage>
</organism>
<keyword evidence="3" id="KW-1185">Reference proteome</keyword>
<comment type="caution">
    <text evidence="2">The sequence shown here is derived from an EMBL/GenBank/DDBJ whole genome shotgun (WGS) entry which is preliminary data.</text>
</comment>
<dbReference type="OrthoDB" id="5982901at2759"/>